<organism evidence="5 6">
    <name type="scientific">Anaeromyxobacter dehalogenans (strain ATCC BAA-258 / DSM 21875 / 2CP-1)</name>
    <dbReference type="NCBI Taxonomy" id="455488"/>
    <lineage>
        <taxon>Bacteria</taxon>
        <taxon>Pseudomonadati</taxon>
        <taxon>Myxococcota</taxon>
        <taxon>Myxococcia</taxon>
        <taxon>Myxococcales</taxon>
        <taxon>Cystobacterineae</taxon>
        <taxon>Anaeromyxobacteraceae</taxon>
        <taxon>Anaeromyxobacter</taxon>
    </lineage>
</organism>
<dbReference type="GO" id="GO:0008967">
    <property type="term" value="F:phosphoglycolate phosphatase activity"/>
    <property type="evidence" value="ECO:0007669"/>
    <property type="project" value="UniProtKB-EC"/>
</dbReference>
<keyword evidence="5" id="KW-0378">Hydrolase</keyword>
<dbReference type="SFLD" id="SFLDS00003">
    <property type="entry name" value="Haloacid_Dehalogenase"/>
    <property type="match status" value="1"/>
</dbReference>
<evidence type="ECO:0000256" key="1">
    <source>
        <dbReference type="ARBA" id="ARBA00000830"/>
    </source>
</evidence>
<dbReference type="SUPFAM" id="SSF56784">
    <property type="entry name" value="HAD-like"/>
    <property type="match status" value="1"/>
</dbReference>
<proteinExistence type="inferred from homology"/>
<dbReference type="Proteomes" id="UP000007089">
    <property type="component" value="Chromosome"/>
</dbReference>
<protein>
    <recommendedName>
        <fullName evidence="4">phosphoglycolate phosphatase</fullName>
        <ecNumber evidence="4">3.1.3.18</ecNumber>
    </recommendedName>
</protein>
<dbReference type="Gene3D" id="3.40.50.1000">
    <property type="entry name" value="HAD superfamily/HAD-like"/>
    <property type="match status" value="1"/>
</dbReference>
<dbReference type="AlphaFoldDB" id="B8JD34"/>
<dbReference type="GO" id="GO:0006281">
    <property type="term" value="P:DNA repair"/>
    <property type="evidence" value="ECO:0007669"/>
    <property type="project" value="TreeGrafter"/>
</dbReference>
<evidence type="ECO:0000256" key="3">
    <source>
        <dbReference type="ARBA" id="ARBA00006171"/>
    </source>
</evidence>
<dbReference type="GO" id="GO:0005829">
    <property type="term" value="C:cytosol"/>
    <property type="evidence" value="ECO:0007669"/>
    <property type="project" value="TreeGrafter"/>
</dbReference>
<evidence type="ECO:0000256" key="4">
    <source>
        <dbReference type="ARBA" id="ARBA00013078"/>
    </source>
</evidence>
<dbReference type="RefSeq" id="WP_012632094.1">
    <property type="nucleotide sequence ID" value="NC_011891.1"/>
</dbReference>
<accession>B8JD34</accession>
<dbReference type="KEGG" id="acp:A2cp1_0707"/>
<dbReference type="SFLD" id="SFLDG01129">
    <property type="entry name" value="C1.5:_HAD__Beta-PGM__Phosphata"/>
    <property type="match status" value="1"/>
</dbReference>
<comment type="pathway">
    <text evidence="2">Organic acid metabolism; glycolate biosynthesis; glycolate from 2-phosphoglycolate: step 1/1.</text>
</comment>
<evidence type="ECO:0000313" key="6">
    <source>
        <dbReference type="Proteomes" id="UP000007089"/>
    </source>
</evidence>
<evidence type="ECO:0000256" key="2">
    <source>
        <dbReference type="ARBA" id="ARBA00004818"/>
    </source>
</evidence>
<comment type="similarity">
    <text evidence="3">Belongs to the HAD-like hydrolase superfamily. CbbY/CbbZ/Gph/YieH family.</text>
</comment>
<dbReference type="PANTHER" id="PTHR43434:SF1">
    <property type="entry name" value="PHOSPHOGLYCOLATE PHOSPHATASE"/>
    <property type="match status" value="1"/>
</dbReference>
<dbReference type="InterPro" id="IPR023214">
    <property type="entry name" value="HAD_sf"/>
</dbReference>
<keyword evidence="6" id="KW-1185">Reference proteome</keyword>
<reference evidence="5" key="1">
    <citation type="submission" date="2009-01" db="EMBL/GenBank/DDBJ databases">
        <title>Complete sequence of Anaeromyxobacter dehalogenans 2CP-1.</title>
        <authorList>
            <consortium name="US DOE Joint Genome Institute"/>
            <person name="Lucas S."/>
            <person name="Copeland A."/>
            <person name="Lapidus A."/>
            <person name="Glavina del Rio T."/>
            <person name="Dalin E."/>
            <person name="Tice H."/>
            <person name="Bruce D."/>
            <person name="Goodwin L."/>
            <person name="Pitluck S."/>
            <person name="Saunders E."/>
            <person name="Brettin T."/>
            <person name="Detter J.C."/>
            <person name="Han C."/>
            <person name="Larimer F."/>
            <person name="Land M."/>
            <person name="Hauser L."/>
            <person name="Kyrpides N."/>
            <person name="Ovchinnikova G."/>
            <person name="Beliaev A.S."/>
            <person name="Richardson P."/>
        </authorList>
    </citation>
    <scope>NUCLEOTIDE SEQUENCE</scope>
    <source>
        <strain evidence="5">2CP-1</strain>
    </source>
</reference>
<dbReference type="Gene3D" id="1.10.150.240">
    <property type="entry name" value="Putative phosphatase, domain 2"/>
    <property type="match status" value="1"/>
</dbReference>
<dbReference type="EC" id="3.1.3.18" evidence="4"/>
<dbReference type="HOGENOM" id="CLU_045011_18_0_7"/>
<dbReference type="InterPro" id="IPR023198">
    <property type="entry name" value="PGP-like_dom2"/>
</dbReference>
<dbReference type="InterPro" id="IPR050155">
    <property type="entry name" value="HAD-like_hydrolase_sf"/>
</dbReference>
<dbReference type="Pfam" id="PF00702">
    <property type="entry name" value="Hydrolase"/>
    <property type="match status" value="1"/>
</dbReference>
<comment type="catalytic activity">
    <reaction evidence="1">
        <text>2-phosphoglycolate + H2O = glycolate + phosphate</text>
        <dbReference type="Rhea" id="RHEA:14369"/>
        <dbReference type="ChEBI" id="CHEBI:15377"/>
        <dbReference type="ChEBI" id="CHEBI:29805"/>
        <dbReference type="ChEBI" id="CHEBI:43474"/>
        <dbReference type="ChEBI" id="CHEBI:58033"/>
        <dbReference type="EC" id="3.1.3.18"/>
    </reaction>
</comment>
<name>B8JD34_ANAD2</name>
<dbReference type="EMBL" id="CP001359">
    <property type="protein sequence ID" value="ACL64062.1"/>
    <property type="molecule type" value="Genomic_DNA"/>
</dbReference>
<dbReference type="InterPro" id="IPR036412">
    <property type="entry name" value="HAD-like_sf"/>
</dbReference>
<sequence length="231" mass="23839">MRRAAVILWDVDGTLISCGGAGRRALERALAERCGPIDGALGGLRLDGMTDRLIVREALALLAHPYSDDACEGVLARYLEHLAVEIRNPGYQVLPGVEAALRSLHGRVPQGLCTGNVAAGARVKLAHGGLDAWFDWGPDAICGFAADGEAREHVVAAAVRRASARLGRTLDPAEALVVGDTPRDVAAAHLVGCPVLAVATGRYSAAELAASGADQVIASLEDTAALRAVAG</sequence>
<dbReference type="PANTHER" id="PTHR43434">
    <property type="entry name" value="PHOSPHOGLYCOLATE PHOSPHATASE"/>
    <property type="match status" value="1"/>
</dbReference>
<gene>
    <name evidence="5" type="ordered locus">A2cp1_0707</name>
</gene>
<evidence type="ECO:0000313" key="5">
    <source>
        <dbReference type="EMBL" id="ACL64062.1"/>
    </source>
</evidence>